<keyword evidence="5" id="KW-1015">Disulfide bond</keyword>
<feature type="domain" description="Peptidase S1" evidence="7">
    <location>
        <begin position="41"/>
        <end position="269"/>
    </location>
</feature>
<feature type="signal peptide" evidence="6">
    <location>
        <begin position="1"/>
        <end position="28"/>
    </location>
</feature>
<dbReference type="GO" id="GO:0030246">
    <property type="term" value="F:carbohydrate binding"/>
    <property type="evidence" value="ECO:0007669"/>
    <property type="project" value="InterPro"/>
</dbReference>
<reference evidence="8" key="1">
    <citation type="submission" date="2020-09" db="EMBL/GenBank/DDBJ databases">
        <title>Secondary metabolite and genome analysis of marine Streptomyces chumphonensis KK1-2T.</title>
        <authorList>
            <person name="Phongsopitanun W."/>
            <person name="Kanchanasin P."/>
            <person name="Pittayakhajonwut P."/>
            <person name="Suwanborirux K."/>
            <person name="Tanasupawat S."/>
        </authorList>
    </citation>
    <scope>NUCLEOTIDE SEQUENCE</scope>
    <source>
        <strain evidence="8">KK1-2</strain>
    </source>
</reference>
<dbReference type="Gene3D" id="2.10.10.20">
    <property type="entry name" value="Carbohydrate-binding module superfamily 5/12"/>
    <property type="match status" value="1"/>
</dbReference>
<dbReference type="InterPro" id="IPR001254">
    <property type="entry name" value="Trypsin_dom"/>
</dbReference>
<feature type="chain" id="PRO_5037158163" evidence="6">
    <location>
        <begin position="29"/>
        <end position="327"/>
    </location>
</feature>
<dbReference type="Pfam" id="PF00089">
    <property type="entry name" value="Trypsin"/>
    <property type="match status" value="1"/>
</dbReference>
<keyword evidence="3" id="KW-0378">Hydrolase</keyword>
<dbReference type="GO" id="GO:0005576">
    <property type="term" value="C:extracellular region"/>
    <property type="evidence" value="ECO:0007669"/>
    <property type="project" value="InterPro"/>
</dbReference>
<proteinExistence type="inferred from homology"/>
<accession>A0A927EV60</accession>
<evidence type="ECO:0000259" key="7">
    <source>
        <dbReference type="PROSITE" id="PS50240"/>
    </source>
</evidence>
<evidence type="ECO:0000313" key="8">
    <source>
        <dbReference type="EMBL" id="MBD3930414.1"/>
    </source>
</evidence>
<dbReference type="InterPro" id="IPR050430">
    <property type="entry name" value="Peptidase_S1"/>
</dbReference>
<dbReference type="InterPro" id="IPR036573">
    <property type="entry name" value="CBM_sf_5/12"/>
</dbReference>
<dbReference type="SMART" id="SM00020">
    <property type="entry name" value="Tryp_SPc"/>
    <property type="match status" value="1"/>
</dbReference>
<dbReference type="Proteomes" id="UP000632289">
    <property type="component" value="Unassembled WGS sequence"/>
</dbReference>
<evidence type="ECO:0000256" key="5">
    <source>
        <dbReference type="ARBA" id="ARBA00023157"/>
    </source>
</evidence>
<evidence type="ECO:0000256" key="2">
    <source>
        <dbReference type="ARBA" id="ARBA00022670"/>
    </source>
</evidence>
<keyword evidence="4" id="KW-0720">Serine protease</keyword>
<evidence type="ECO:0000256" key="1">
    <source>
        <dbReference type="ARBA" id="ARBA00007664"/>
    </source>
</evidence>
<organism evidence="8 9">
    <name type="scientific">Streptomyces chumphonensis</name>
    <dbReference type="NCBI Taxonomy" id="1214925"/>
    <lineage>
        <taxon>Bacteria</taxon>
        <taxon>Bacillati</taxon>
        <taxon>Actinomycetota</taxon>
        <taxon>Actinomycetes</taxon>
        <taxon>Kitasatosporales</taxon>
        <taxon>Streptomycetaceae</taxon>
        <taxon>Streptomyces</taxon>
    </lineage>
</organism>
<comment type="caution">
    <text evidence="8">The sequence shown here is derived from an EMBL/GenBank/DDBJ whole genome shotgun (WGS) entry which is preliminary data.</text>
</comment>
<dbReference type="SUPFAM" id="SSF50494">
    <property type="entry name" value="Trypsin-like serine proteases"/>
    <property type="match status" value="1"/>
</dbReference>
<dbReference type="AlphaFoldDB" id="A0A927EV60"/>
<evidence type="ECO:0000256" key="3">
    <source>
        <dbReference type="ARBA" id="ARBA00022801"/>
    </source>
</evidence>
<dbReference type="PROSITE" id="PS00134">
    <property type="entry name" value="TRYPSIN_HIS"/>
    <property type="match status" value="1"/>
</dbReference>
<dbReference type="InterPro" id="IPR001314">
    <property type="entry name" value="Peptidase_S1A"/>
</dbReference>
<gene>
    <name evidence="8" type="ORF">IF129_02335</name>
</gene>
<dbReference type="GO" id="GO:0004252">
    <property type="term" value="F:serine-type endopeptidase activity"/>
    <property type="evidence" value="ECO:0007669"/>
    <property type="project" value="InterPro"/>
</dbReference>
<dbReference type="CDD" id="cd12215">
    <property type="entry name" value="ChiC_BD"/>
    <property type="match status" value="1"/>
</dbReference>
<dbReference type="CDD" id="cd00190">
    <property type="entry name" value="Tryp_SPc"/>
    <property type="match status" value="1"/>
</dbReference>
<dbReference type="InterPro" id="IPR009003">
    <property type="entry name" value="Peptidase_S1_PA"/>
</dbReference>
<keyword evidence="2 8" id="KW-0645">Protease</keyword>
<dbReference type="GO" id="GO:0006508">
    <property type="term" value="P:proteolysis"/>
    <property type="evidence" value="ECO:0007669"/>
    <property type="project" value="UniProtKB-KW"/>
</dbReference>
<keyword evidence="6" id="KW-0732">Signal</keyword>
<dbReference type="PROSITE" id="PS50240">
    <property type="entry name" value="TRYPSIN_DOM"/>
    <property type="match status" value="1"/>
</dbReference>
<dbReference type="InterPro" id="IPR043504">
    <property type="entry name" value="Peptidase_S1_PA_chymotrypsin"/>
</dbReference>
<keyword evidence="9" id="KW-1185">Reference proteome</keyword>
<protein>
    <submittedName>
        <fullName evidence="8">Trypsin-like serine protease</fullName>
    </submittedName>
</protein>
<dbReference type="PANTHER" id="PTHR24276:SF98">
    <property type="entry name" value="FI18310P1-RELATED"/>
    <property type="match status" value="1"/>
</dbReference>
<sequence>MRPRTLLRGALSALLLAAALAAPATAHAAPSPPVGGAPKPIVGGGQATESYPFMTSLQVNGRHGCGGSLVDDEWVVTAAHCVTDQGGGTMPASRFQLRIGSHDNSSGGTTVSVSRIVKHPSYHGLPGNHDIALMRLSRAVSNQPVALATSSPAARTETRLLGWGQTCPQQGCQQTPPRMLKQLDTRINPDHMCAAGFNPGNELCVYGTTRDTACYGDSGGPALVRADGRWELVGATSRAGQNGSTCGTGDATIYTDVTAFRSWIGQHVGGTGPGPDPEPCDARAWSPQEYYAPGSTVSYQGGLWRSAYWNYGQVPGQSYAWQRAGDC</sequence>
<dbReference type="GO" id="GO:0004553">
    <property type="term" value="F:hydrolase activity, hydrolyzing O-glycosyl compounds"/>
    <property type="evidence" value="ECO:0007669"/>
    <property type="project" value="InterPro"/>
</dbReference>
<dbReference type="GO" id="GO:0005975">
    <property type="term" value="P:carbohydrate metabolic process"/>
    <property type="evidence" value="ECO:0007669"/>
    <property type="project" value="InterPro"/>
</dbReference>
<dbReference type="PANTHER" id="PTHR24276">
    <property type="entry name" value="POLYSERASE-RELATED"/>
    <property type="match status" value="1"/>
</dbReference>
<name>A0A927EV60_9ACTN</name>
<evidence type="ECO:0000313" key="9">
    <source>
        <dbReference type="Proteomes" id="UP000632289"/>
    </source>
</evidence>
<dbReference type="SUPFAM" id="SSF51055">
    <property type="entry name" value="Carbohydrate binding domain"/>
    <property type="match status" value="1"/>
</dbReference>
<evidence type="ECO:0000256" key="6">
    <source>
        <dbReference type="SAM" id="SignalP"/>
    </source>
</evidence>
<dbReference type="FunFam" id="2.40.10.10:FF:000073">
    <property type="entry name" value="Trypsin alpha"/>
    <property type="match status" value="1"/>
</dbReference>
<comment type="similarity">
    <text evidence="1">Belongs to the peptidase S1 family.</text>
</comment>
<dbReference type="Gene3D" id="2.40.10.10">
    <property type="entry name" value="Trypsin-like serine proteases"/>
    <property type="match status" value="1"/>
</dbReference>
<dbReference type="RefSeq" id="WP_191207694.1">
    <property type="nucleotide sequence ID" value="NZ_BAABKL010000039.1"/>
</dbReference>
<evidence type="ECO:0000256" key="4">
    <source>
        <dbReference type="ARBA" id="ARBA00022825"/>
    </source>
</evidence>
<dbReference type="InterPro" id="IPR018114">
    <property type="entry name" value="TRYPSIN_HIS"/>
</dbReference>
<dbReference type="EMBL" id="JACXYU010000001">
    <property type="protein sequence ID" value="MBD3930414.1"/>
    <property type="molecule type" value="Genomic_DNA"/>
</dbReference>
<dbReference type="PRINTS" id="PR00722">
    <property type="entry name" value="CHYMOTRYPSIN"/>
</dbReference>